<dbReference type="EMBL" id="GISG01286527">
    <property type="protein sequence ID" value="MBA4680331.1"/>
    <property type="molecule type" value="Transcribed_RNA"/>
</dbReference>
<protein>
    <submittedName>
        <fullName evidence="1">Uncharacterized protein</fullName>
    </submittedName>
</protein>
<dbReference type="EMBL" id="GISG01264118">
    <property type="protein sequence ID" value="MBA4674726.1"/>
    <property type="molecule type" value="Transcribed_RNA"/>
</dbReference>
<organism evidence="1">
    <name type="scientific">Opuntia streptacantha</name>
    <name type="common">Prickly pear cactus</name>
    <name type="synonym">Opuntia cardona</name>
    <dbReference type="NCBI Taxonomy" id="393608"/>
    <lineage>
        <taxon>Eukaryota</taxon>
        <taxon>Viridiplantae</taxon>
        <taxon>Streptophyta</taxon>
        <taxon>Embryophyta</taxon>
        <taxon>Tracheophyta</taxon>
        <taxon>Spermatophyta</taxon>
        <taxon>Magnoliopsida</taxon>
        <taxon>eudicotyledons</taxon>
        <taxon>Gunneridae</taxon>
        <taxon>Pentapetalae</taxon>
        <taxon>Caryophyllales</taxon>
        <taxon>Cactineae</taxon>
        <taxon>Cactaceae</taxon>
        <taxon>Opuntioideae</taxon>
        <taxon>Opuntia</taxon>
    </lineage>
</organism>
<name>A0A7C9B2G4_OPUST</name>
<sequence>MSPLPPPPLIGGALLIAADSSPMLVDVPVAGVVSILFESTTVTPVDGTEAFSLNLEKCGKFLGGRTGGLDGGAGCGGRASIERVASRVCGCGGGGRGGG</sequence>
<accession>A0A7C9B2G4</accession>
<evidence type="ECO:0000313" key="1">
    <source>
        <dbReference type="EMBL" id="MBA4680331.1"/>
    </source>
</evidence>
<reference evidence="1" key="1">
    <citation type="journal article" date="2013" name="J. Plant Res.">
        <title>Effect of fungi and light on seed germination of three Opuntia species from semiarid lands of central Mexico.</title>
        <authorList>
            <person name="Delgado-Sanchez P."/>
            <person name="Jimenez-Bremont J.F."/>
            <person name="Guerrero-Gonzalez Mde L."/>
            <person name="Flores J."/>
        </authorList>
    </citation>
    <scope>NUCLEOTIDE SEQUENCE</scope>
    <source>
        <tissue evidence="1">Cladode</tissue>
    </source>
</reference>
<dbReference type="AlphaFoldDB" id="A0A7C9B2G4"/>
<proteinExistence type="predicted"/>
<reference evidence="1" key="2">
    <citation type="submission" date="2020-07" db="EMBL/GenBank/DDBJ databases">
        <authorList>
            <person name="Vera ALvarez R."/>
            <person name="Arias-Moreno D.M."/>
            <person name="Jimenez-Jacinto V."/>
            <person name="Jimenez-Bremont J.F."/>
            <person name="Swaminathan K."/>
            <person name="Moose S.P."/>
            <person name="Guerrero-Gonzalez M.L."/>
            <person name="Marino-Ramirez L."/>
            <person name="Landsman D."/>
            <person name="Rodriguez-Kessler M."/>
            <person name="Delgado-Sanchez P."/>
        </authorList>
    </citation>
    <scope>NUCLEOTIDE SEQUENCE</scope>
    <source>
        <tissue evidence="1">Cladode</tissue>
    </source>
</reference>